<protein>
    <submittedName>
        <fullName evidence="2">Uncharacterized protein</fullName>
    </submittedName>
</protein>
<name>A0AAV3Q001_LITER</name>
<reference evidence="2 3" key="1">
    <citation type="submission" date="2024-01" db="EMBL/GenBank/DDBJ databases">
        <title>The complete chloroplast genome sequence of Lithospermum erythrorhizon: insights into the phylogenetic relationship among Boraginaceae species and the maternal lineages of purple gromwells.</title>
        <authorList>
            <person name="Okada T."/>
            <person name="Watanabe K."/>
        </authorList>
    </citation>
    <scope>NUCLEOTIDE SEQUENCE [LARGE SCALE GENOMIC DNA]</scope>
</reference>
<feature type="transmembrane region" description="Helical" evidence="1">
    <location>
        <begin position="52"/>
        <end position="70"/>
    </location>
</feature>
<organism evidence="2 3">
    <name type="scientific">Lithospermum erythrorhizon</name>
    <name type="common">Purple gromwell</name>
    <name type="synonym">Lithospermum officinale var. erythrorhizon</name>
    <dbReference type="NCBI Taxonomy" id="34254"/>
    <lineage>
        <taxon>Eukaryota</taxon>
        <taxon>Viridiplantae</taxon>
        <taxon>Streptophyta</taxon>
        <taxon>Embryophyta</taxon>
        <taxon>Tracheophyta</taxon>
        <taxon>Spermatophyta</taxon>
        <taxon>Magnoliopsida</taxon>
        <taxon>eudicotyledons</taxon>
        <taxon>Gunneridae</taxon>
        <taxon>Pentapetalae</taxon>
        <taxon>asterids</taxon>
        <taxon>lamiids</taxon>
        <taxon>Boraginales</taxon>
        <taxon>Boraginaceae</taxon>
        <taxon>Boraginoideae</taxon>
        <taxon>Lithospermeae</taxon>
        <taxon>Lithospermum</taxon>
    </lineage>
</organism>
<evidence type="ECO:0000256" key="1">
    <source>
        <dbReference type="SAM" id="Phobius"/>
    </source>
</evidence>
<gene>
    <name evidence="2" type="ORF">LIER_38328</name>
</gene>
<keyword evidence="1" id="KW-1133">Transmembrane helix</keyword>
<keyword evidence="1" id="KW-0812">Transmembrane</keyword>
<accession>A0AAV3Q001</accession>
<keyword evidence="3" id="KW-1185">Reference proteome</keyword>
<keyword evidence="1" id="KW-0472">Membrane</keyword>
<proteinExistence type="predicted"/>
<evidence type="ECO:0000313" key="2">
    <source>
        <dbReference type="EMBL" id="GAA0156716.1"/>
    </source>
</evidence>
<comment type="caution">
    <text evidence="2">The sequence shown here is derived from an EMBL/GenBank/DDBJ whole genome shotgun (WGS) entry which is preliminary data.</text>
</comment>
<sequence length="84" mass="9385">MSSDGNNEEIVLYCKYCGKLCMKLVSSTNENLGRLFFASPTLRLNTGCLTNLLKCIIGVIVLFLLLNWLYNGSNETSVFELLDV</sequence>
<dbReference type="AlphaFoldDB" id="A0AAV3Q001"/>
<dbReference type="EMBL" id="BAABME010019293">
    <property type="protein sequence ID" value="GAA0156716.1"/>
    <property type="molecule type" value="Genomic_DNA"/>
</dbReference>
<evidence type="ECO:0000313" key="3">
    <source>
        <dbReference type="Proteomes" id="UP001454036"/>
    </source>
</evidence>
<dbReference type="Proteomes" id="UP001454036">
    <property type="component" value="Unassembled WGS sequence"/>
</dbReference>